<feature type="non-terminal residue" evidence="2">
    <location>
        <position position="1"/>
    </location>
</feature>
<accession>A0AAJ0DT58</accession>
<dbReference type="Proteomes" id="UP001240678">
    <property type="component" value="Unassembled WGS sequence"/>
</dbReference>
<dbReference type="GeneID" id="85347557"/>
<evidence type="ECO:0000313" key="2">
    <source>
        <dbReference type="EMBL" id="KAK1508211.1"/>
    </source>
</evidence>
<dbReference type="RefSeq" id="XP_060305391.1">
    <property type="nucleotide sequence ID" value="XM_060464010.1"/>
</dbReference>
<comment type="caution">
    <text evidence="2">The sequence shown here is derived from an EMBL/GenBank/DDBJ whole genome shotgun (WGS) entry which is preliminary data.</text>
</comment>
<evidence type="ECO:0000256" key="1">
    <source>
        <dbReference type="SAM" id="MobiDB-lite"/>
    </source>
</evidence>
<organism evidence="2 3">
    <name type="scientific">Colletotrichum costaricense</name>
    <dbReference type="NCBI Taxonomy" id="1209916"/>
    <lineage>
        <taxon>Eukaryota</taxon>
        <taxon>Fungi</taxon>
        <taxon>Dikarya</taxon>
        <taxon>Ascomycota</taxon>
        <taxon>Pezizomycotina</taxon>
        <taxon>Sordariomycetes</taxon>
        <taxon>Hypocreomycetidae</taxon>
        <taxon>Glomerellales</taxon>
        <taxon>Glomerellaceae</taxon>
        <taxon>Colletotrichum</taxon>
        <taxon>Colletotrichum acutatum species complex</taxon>
    </lineage>
</organism>
<keyword evidence="3" id="KW-1185">Reference proteome</keyword>
<dbReference type="EMBL" id="MOOE01000026">
    <property type="protein sequence ID" value="KAK1508211.1"/>
    <property type="molecule type" value="Genomic_DNA"/>
</dbReference>
<name>A0AAJ0DT58_9PEZI</name>
<evidence type="ECO:0000313" key="3">
    <source>
        <dbReference type="Proteomes" id="UP001240678"/>
    </source>
</evidence>
<reference evidence="2 3" key="1">
    <citation type="submission" date="2016-10" db="EMBL/GenBank/DDBJ databases">
        <title>The genome sequence of Colletotrichum fioriniae PJ7.</title>
        <authorList>
            <person name="Baroncelli R."/>
        </authorList>
    </citation>
    <scope>NUCLEOTIDE SEQUENCE [LARGE SCALE GENOMIC DNA]</scope>
    <source>
        <strain evidence="2 3">IMI 309622</strain>
    </source>
</reference>
<gene>
    <name evidence="2" type="ORF">CCOS01_15872</name>
</gene>
<dbReference type="AlphaFoldDB" id="A0AAJ0DT58"/>
<sequence>GPFAPPDRLRLSYYLPKVHHVDSLADTKHSNLSLNHQQRCLARECTAPHSKYPAIASTSTIKNGQAAANGIHIVNLTFDHPRIHSSLISLGGAALAAWLVVLGVAQIHPLESLHLHLHRETTSRLQKAKEAKKRKKAREP</sequence>
<protein>
    <submittedName>
        <fullName evidence="2">Uncharacterized protein</fullName>
    </submittedName>
</protein>
<proteinExistence type="predicted"/>
<feature type="region of interest" description="Disordered" evidence="1">
    <location>
        <begin position="119"/>
        <end position="140"/>
    </location>
</feature>
<feature type="compositionally biased region" description="Basic residues" evidence="1">
    <location>
        <begin position="130"/>
        <end position="140"/>
    </location>
</feature>